<dbReference type="RefSeq" id="XP_052947057.1">
    <property type="nucleotide sequence ID" value="XM_053092319.1"/>
</dbReference>
<keyword evidence="2" id="KW-1185">Reference proteome</keyword>
<proteinExistence type="predicted"/>
<sequence length="348" mass="39193">MPADLSMFTIRLALTEQEQEHMRASFGHWGKGHEWEAYVEEGKRCRMSGAWMEDGGNQCWVLVKKDEYDGAIYSGCETWRRKTLLKHHDGEMSDVVTYSIASVVTPIEHRHKGFATRLLQLLHYHLASPSTIPPFPSSWGTPPPPLSDKDRAQIPIALASVLYSDVGHQFYKRCTIGLDRPGWVVNMEDHCQLITYPLSPGILAYIPSRVLRPRAKDFAHVFDTEPCRIRLSSLKPDRRDTIVLFANSMGKISRGLLVTYVHNLHPEQLPALLDALDEAGAMAGLDEGMVWGIHPESELGRAWVRQEGRGAVARTRPEKDGHLLGVAWYGGKPEEQAVLADTQMFSWC</sequence>
<dbReference type="PANTHER" id="PTHR34815">
    <property type="entry name" value="LYSINE ACETYLTRANSFERASE"/>
    <property type="match status" value="1"/>
</dbReference>
<evidence type="ECO:0008006" key="3">
    <source>
        <dbReference type="Google" id="ProtNLM"/>
    </source>
</evidence>
<dbReference type="PANTHER" id="PTHR34815:SF2">
    <property type="entry name" value="N-ACETYLTRANSFERASE DOMAIN-CONTAINING PROTEIN"/>
    <property type="match status" value="1"/>
</dbReference>
<dbReference type="Proteomes" id="UP001164286">
    <property type="component" value="Unassembled WGS sequence"/>
</dbReference>
<gene>
    <name evidence="1" type="ORF">MKK02DRAFT_43203</name>
</gene>
<dbReference type="InterPro" id="IPR053013">
    <property type="entry name" value="LAT"/>
</dbReference>
<accession>A0AA38HBS6</accession>
<evidence type="ECO:0000313" key="1">
    <source>
        <dbReference type="EMBL" id="KAI9637280.1"/>
    </source>
</evidence>
<evidence type="ECO:0000313" key="2">
    <source>
        <dbReference type="Proteomes" id="UP001164286"/>
    </source>
</evidence>
<protein>
    <recommendedName>
        <fullName evidence="3">N-acetyltransferase domain-containing protein</fullName>
    </recommendedName>
</protein>
<dbReference type="GeneID" id="77731524"/>
<dbReference type="EMBL" id="JAKWFO010000004">
    <property type="protein sequence ID" value="KAI9637280.1"/>
    <property type="molecule type" value="Genomic_DNA"/>
</dbReference>
<comment type="caution">
    <text evidence="1">The sequence shown here is derived from an EMBL/GenBank/DDBJ whole genome shotgun (WGS) entry which is preliminary data.</text>
</comment>
<reference evidence="1" key="1">
    <citation type="journal article" date="2022" name="G3 (Bethesda)">
        <title>High quality genome of the basidiomycete yeast Dioszegia hungarica PDD-24b-2 isolated from cloud water.</title>
        <authorList>
            <person name="Jarrige D."/>
            <person name="Haridas S."/>
            <person name="Bleykasten-Grosshans C."/>
            <person name="Joly M."/>
            <person name="Nadalig T."/>
            <person name="Sancelme M."/>
            <person name="Vuilleumier S."/>
            <person name="Grigoriev I.V."/>
            <person name="Amato P."/>
            <person name="Bringel F."/>
        </authorList>
    </citation>
    <scope>NUCLEOTIDE SEQUENCE</scope>
    <source>
        <strain evidence="1">PDD-24b-2</strain>
    </source>
</reference>
<organism evidence="1 2">
    <name type="scientific">Dioszegia hungarica</name>
    <dbReference type="NCBI Taxonomy" id="4972"/>
    <lineage>
        <taxon>Eukaryota</taxon>
        <taxon>Fungi</taxon>
        <taxon>Dikarya</taxon>
        <taxon>Basidiomycota</taxon>
        <taxon>Agaricomycotina</taxon>
        <taxon>Tremellomycetes</taxon>
        <taxon>Tremellales</taxon>
        <taxon>Bulleribasidiaceae</taxon>
        <taxon>Dioszegia</taxon>
    </lineage>
</organism>
<dbReference type="AlphaFoldDB" id="A0AA38HBS6"/>
<name>A0AA38HBS6_9TREE</name>
<dbReference type="Gene3D" id="3.40.630.30">
    <property type="match status" value="1"/>
</dbReference>